<evidence type="ECO:0000313" key="14">
    <source>
        <dbReference type="Proteomes" id="UP000176938"/>
    </source>
</evidence>
<dbReference type="PANTHER" id="PTHR22777:SF17">
    <property type="entry name" value="UPF0053 PROTEIN SLL0260"/>
    <property type="match status" value="1"/>
</dbReference>
<dbReference type="FunFam" id="3.10.580.10:FF:000002">
    <property type="entry name" value="Magnesium/cobalt efflux protein CorC"/>
    <property type="match status" value="1"/>
</dbReference>
<keyword evidence="6 8" id="KW-0129">CBS domain</keyword>
<evidence type="ECO:0000256" key="3">
    <source>
        <dbReference type="ARBA" id="ARBA00022692"/>
    </source>
</evidence>
<comment type="similarity">
    <text evidence="2">Belongs to the UPF0053 family.</text>
</comment>
<dbReference type="GO" id="GO:0005886">
    <property type="term" value="C:plasma membrane"/>
    <property type="evidence" value="ECO:0007669"/>
    <property type="project" value="TreeGrafter"/>
</dbReference>
<evidence type="ECO:0000256" key="8">
    <source>
        <dbReference type="PROSITE-ProRule" id="PRU00703"/>
    </source>
</evidence>
<dbReference type="SUPFAM" id="SSF56176">
    <property type="entry name" value="FAD-binding/transporter-associated domain-like"/>
    <property type="match status" value="1"/>
</dbReference>
<dbReference type="Pfam" id="PF01595">
    <property type="entry name" value="CNNM"/>
    <property type="match status" value="1"/>
</dbReference>
<dbReference type="InterPro" id="IPR044751">
    <property type="entry name" value="Ion_transp-like_CBS"/>
</dbReference>
<accession>A0A1F4R4D2</accession>
<feature type="transmembrane region" description="Helical" evidence="10">
    <location>
        <begin position="129"/>
        <end position="158"/>
    </location>
</feature>
<dbReference type="SUPFAM" id="SSF54631">
    <property type="entry name" value="CBS-domain pair"/>
    <property type="match status" value="1"/>
</dbReference>
<dbReference type="SMART" id="SM01091">
    <property type="entry name" value="CorC_HlyC"/>
    <property type="match status" value="1"/>
</dbReference>
<dbReference type="Gene3D" id="3.10.580.10">
    <property type="entry name" value="CBS-domain"/>
    <property type="match status" value="1"/>
</dbReference>
<evidence type="ECO:0000256" key="1">
    <source>
        <dbReference type="ARBA" id="ARBA00004141"/>
    </source>
</evidence>
<dbReference type="Pfam" id="PF00571">
    <property type="entry name" value="CBS"/>
    <property type="match status" value="2"/>
</dbReference>
<dbReference type="InterPro" id="IPR016169">
    <property type="entry name" value="FAD-bd_PCMH_sub2"/>
</dbReference>
<dbReference type="Pfam" id="PF03471">
    <property type="entry name" value="CorC_HlyC"/>
    <property type="match status" value="1"/>
</dbReference>
<dbReference type="GO" id="GO:0050660">
    <property type="term" value="F:flavin adenine dinucleotide binding"/>
    <property type="evidence" value="ECO:0007669"/>
    <property type="project" value="InterPro"/>
</dbReference>
<dbReference type="PROSITE" id="PS51371">
    <property type="entry name" value="CBS"/>
    <property type="match status" value="2"/>
</dbReference>
<dbReference type="EMBL" id="METP01000063">
    <property type="protein sequence ID" value="OGC03058.1"/>
    <property type="molecule type" value="Genomic_DNA"/>
</dbReference>
<comment type="caution">
    <text evidence="13">The sequence shown here is derived from an EMBL/GenBank/DDBJ whole genome shotgun (WGS) entry which is preliminary data.</text>
</comment>
<feature type="transmembrane region" description="Helical" evidence="10">
    <location>
        <begin position="56"/>
        <end position="75"/>
    </location>
</feature>
<dbReference type="SMART" id="SM00116">
    <property type="entry name" value="CBS"/>
    <property type="match status" value="2"/>
</dbReference>
<dbReference type="InterPro" id="IPR005170">
    <property type="entry name" value="Transptr-assoc_dom"/>
</dbReference>
<keyword evidence="7 9" id="KW-0472">Membrane</keyword>
<organism evidence="13 14">
    <name type="scientific">candidate division WOR-1 bacterium RIFCSPLOWO2_02_FULL_46_20</name>
    <dbReference type="NCBI Taxonomy" id="1802567"/>
    <lineage>
        <taxon>Bacteria</taxon>
        <taxon>Bacillati</taxon>
        <taxon>Saganbacteria</taxon>
    </lineage>
</organism>
<dbReference type="PROSITE" id="PS51846">
    <property type="entry name" value="CNNM"/>
    <property type="match status" value="1"/>
</dbReference>
<evidence type="ECO:0000259" key="11">
    <source>
        <dbReference type="PROSITE" id="PS51371"/>
    </source>
</evidence>
<dbReference type="InterPro" id="IPR046342">
    <property type="entry name" value="CBS_dom_sf"/>
</dbReference>
<evidence type="ECO:0000256" key="5">
    <source>
        <dbReference type="ARBA" id="ARBA00022989"/>
    </source>
</evidence>
<reference evidence="13 14" key="1">
    <citation type="journal article" date="2016" name="Nat. Commun.">
        <title>Thousands of microbial genomes shed light on interconnected biogeochemical processes in an aquifer system.</title>
        <authorList>
            <person name="Anantharaman K."/>
            <person name="Brown C.T."/>
            <person name="Hug L.A."/>
            <person name="Sharon I."/>
            <person name="Castelle C.J."/>
            <person name="Probst A.J."/>
            <person name="Thomas B.C."/>
            <person name="Singh A."/>
            <person name="Wilkins M.J."/>
            <person name="Karaoz U."/>
            <person name="Brodie E.L."/>
            <person name="Williams K.H."/>
            <person name="Hubbard S.S."/>
            <person name="Banfield J.F."/>
        </authorList>
    </citation>
    <scope>NUCLEOTIDE SEQUENCE [LARGE SCALE GENOMIC DNA]</scope>
</reference>
<dbReference type="AlphaFoldDB" id="A0A1F4R4D2"/>
<dbReference type="CDD" id="cd04590">
    <property type="entry name" value="CBS_pair_CorC_HlyC_assoc"/>
    <property type="match status" value="1"/>
</dbReference>
<keyword evidence="3 9" id="KW-0812">Transmembrane</keyword>
<evidence type="ECO:0000256" key="4">
    <source>
        <dbReference type="ARBA" id="ARBA00022737"/>
    </source>
</evidence>
<evidence type="ECO:0000256" key="9">
    <source>
        <dbReference type="PROSITE-ProRule" id="PRU01193"/>
    </source>
</evidence>
<keyword evidence="5 9" id="KW-1133">Transmembrane helix</keyword>
<protein>
    <recommendedName>
        <fullName evidence="15">Hemolysin</fullName>
    </recommendedName>
</protein>
<feature type="transmembrane region" description="Helical" evidence="10">
    <location>
        <begin position="87"/>
        <end position="109"/>
    </location>
</feature>
<sequence>MEKIVLLIGLLTLSAIFSAAETALTSLSHIRVSRMVEQQLAGAKLVQRLKKRPSDFLAIILIGNNLVTIAAAAIATSISIGFVEARGLGHVGLAVGIATGIMTLLILVFGEITPKTVALRNAERLSLWVAPIIIGLQILLRPVAYLIGFFCWPFIFIFGGKAPEKGPFITEEEIRLILTAGESEGVIEREEREMITSIFEFGETVAREVMTPRPDITAAEPNRTIDEIKNIILDSGHSRIPIYEGNLDNVIGLIYAKDLLKFEQEKGLRDFLRPVIIIPETKKVSELLHEMQAARTHLAVIVDEFGMTSGVVTLEDLIEEIVGEIHDEFEREERMVDKLDDGSFIVDGRLSLKDLNDRLQLNLPEKKYDTIGGFVFGQLGRAPSVGGTVKFENHKISVERVLRRRITRVKITRLPNIIGEEAVGG</sequence>
<name>A0A1F4R4D2_UNCSA</name>
<dbReference type="Proteomes" id="UP000176938">
    <property type="component" value="Unassembled WGS sequence"/>
</dbReference>
<dbReference type="Gene3D" id="3.30.465.10">
    <property type="match status" value="1"/>
</dbReference>
<evidence type="ECO:0000313" key="13">
    <source>
        <dbReference type="EMBL" id="OGC03058.1"/>
    </source>
</evidence>
<evidence type="ECO:0000256" key="7">
    <source>
        <dbReference type="ARBA" id="ARBA00023136"/>
    </source>
</evidence>
<feature type="domain" description="CBS" evidence="11">
    <location>
        <begin position="210"/>
        <end position="270"/>
    </location>
</feature>
<evidence type="ECO:0000259" key="12">
    <source>
        <dbReference type="PROSITE" id="PS51846"/>
    </source>
</evidence>
<evidence type="ECO:0000256" key="10">
    <source>
        <dbReference type="SAM" id="Phobius"/>
    </source>
</evidence>
<evidence type="ECO:0008006" key="15">
    <source>
        <dbReference type="Google" id="ProtNLM"/>
    </source>
</evidence>
<dbReference type="PANTHER" id="PTHR22777">
    <property type="entry name" value="HEMOLYSIN-RELATED"/>
    <property type="match status" value="1"/>
</dbReference>
<dbReference type="InterPro" id="IPR000644">
    <property type="entry name" value="CBS_dom"/>
</dbReference>
<proteinExistence type="inferred from homology"/>
<evidence type="ECO:0000256" key="6">
    <source>
        <dbReference type="ARBA" id="ARBA00023122"/>
    </source>
</evidence>
<dbReference type="InterPro" id="IPR036318">
    <property type="entry name" value="FAD-bd_PCMH-like_sf"/>
</dbReference>
<comment type="subcellular location">
    <subcellularLocation>
        <location evidence="1">Membrane</location>
        <topology evidence="1">Multi-pass membrane protein</topology>
    </subcellularLocation>
</comment>
<evidence type="ECO:0000256" key="2">
    <source>
        <dbReference type="ARBA" id="ARBA00006337"/>
    </source>
</evidence>
<keyword evidence="4" id="KW-0677">Repeat</keyword>
<feature type="domain" description="CBS" evidence="11">
    <location>
        <begin position="271"/>
        <end position="328"/>
    </location>
</feature>
<dbReference type="InterPro" id="IPR002550">
    <property type="entry name" value="CNNM"/>
</dbReference>
<gene>
    <name evidence="13" type="ORF">A3H38_05135</name>
</gene>
<feature type="domain" description="CNNM transmembrane" evidence="12">
    <location>
        <begin position="1"/>
        <end position="191"/>
    </location>
</feature>